<dbReference type="PANTHER" id="PTHR28037:SF1">
    <property type="entry name" value="ALCOHOL O-ACETYLTRANSFERASE 1-RELATED"/>
    <property type="match status" value="1"/>
</dbReference>
<dbReference type="GO" id="GO:0008080">
    <property type="term" value="F:N-acetyltransferase activity"/>
    <property type="evidence" value="ECO:0007669"/>
    <property type="project" value="TreeGrafter"/>
</dbReference>
<dbReference type="Proteomes" id="UP000803844">
    <property type="component" value="Unassembled WGS sequence"/>
</dbReference>
<dbReference type="Gene3D" id="3.30.559.30">
    <property type="entry name" value="Nonribosomal peptide synthetase, condensation domain"/>
    <property type="match status" value="1"/>
</dbReference>
<reference evidence="1" key="1">
    <citation type="journal article" date="2020" name="Phytopathology">
        <title>Genome sequence of the chestnut blight fungus Cryphonectria parasitica EP155: A fundamental resource for an archetypical invasive plant pathogen.</title>
        <authorList>
            <person name="Crouch J.A."/>
            <person name="Dawe A."/>
            <person name="Aerts A."/>
            <person name="Barry K."/>
            <person name="Churchill A.C.L."/>
            <person name="Grimwood J."/>
            <person name="Hillman B."/>
            <person name="Milgroom M.G."/>
            <person name="Pangilinan J."/>
            <person name="Smith M."/>
            <person name="Salamov A."/>
            <person name="Schmutz J."/>
            <person name="Yadav J."/>
            <person name="Grigoriev I.V."/>
            <person name="Nuss D."/>
        </authorList>
    </citation>
    <scope>NUCLEOTIDE SEQUENCE</scope>
    <source>
        <strain evidence="1">EP155</strain>
    </source>
</reference>
<dbReference type="SUPFAM" id="SSF52777">
    <property type="entry name" value="CoA-dependent acyltransferases"/>
    <property type="match status" value="1"/>
</dbReference>
<dbReference type="InterPro" id="IPR010828">
    <property type="entry name" value="Atf2/Sli1-like"/>
</dbReference>
<comment type="caution">
    <text evidence="1">The sequence shown here is derived from an EMBL/GenBank/DDBJ whole genome shotgun (WGS) entry which is preliminary data.</text>
</comment>
<name>A0A9P4Y1D0_CRYP1</name>
<dbReference type="OrthoDB" id="2150604at2759"/>
<dbReference type="EMBL" id="MU032348">
    <property type="protein sequence ID" value="KAF3764878.1"/>
    <property type="molecule type" value="Genomic_DNA"/>
</dbReference>
<dbReference type="GeneID" id="63838683"/>
<evidence type="ECO:0000313" key="1">
    <source>
        <dbReference type="EMBL" id="KAF3764878.1"/>
    </source>
</evidence>
<organism evidence="1 2">
    <name type="scientific">Cryphonectria parasitica (strain ATCC 38755 / EP155)</name>
    <dbReference type="NCBI Taxonomy" id="660469"/>
    <lineage>
        <taxon>Eukaryota</taxon>
        <taxon>Fungi</taxon>
        <taxon>Dikarya</taxon>
        <taxon>Ascomycota</taxon>
        <taxon>Pezizomycotina</taxon>
        <taxon>Sordariomycetes</taxon>
        <taxon>Sordariomycetidae</taxon>
        <taxon>Diaporthales</taxon>
        <taxon>Cryphonectriaceae</taxon>
        <taxon>Cryphonectria-Endothia species complex</taxon>
        <taxon>Cryphonectria</taxon>
    </lineage>
</organism>
<proteinExistence type="predicted"/>
<dbReference type="RefSeq" id="XP_040775839.1">
    <property type="nucleotide sequence ID" value="XM_040921554.1"/>
</dbReference>
<dbReference type="AlphaFoldDB" id="A0A9P4Y1D0"/>
<accession>A0A9P4Y1D0</accession>
<dbReference type="InterPro" id="IPR052058">
    <property type="entry name" value="Alcohol_O-acetyltransferase"/>
</dbReference>
<sequence>MKSTVVRQCGLMEHFSTSRHNLGFYRGIANSCQYVLSREALRGRPIREVIEQAVARLVLRLGGLRVGITGEDTTKACFVSVPSMDLHDFVEWRTVATTNPAQHDEQVLQAIKSRLEQLWPDIANRPPWKLLVVQDEAGGTPEDVVLDLVFANHHALADGKSTTVFHRELLRELNTTSDGPPPELKDHILTFDAQAPLILAPSQEDLVDLKISWSYFLKTLWDAFGPLWLKSTPPPAPWTGKPVAIEPNTLHLRLVTINPPTVRRLIVACRAHGTTLSGILHILTLAAMVKRVPAHVASSFAGETAISLLPWARRPPGVNMDLTGVLTDLNTGTNSVWDAVTVSKLRAGLGRRGDENDIAEDSLLWPLAAAWRNEIKAKVATLPNDDVVGMMQYVGDFNKWWLEKIGKARSGTWALSNIGTIKGSIGEDRGGWHITRALFTQPVHVAGPAFNVNVVGVEDGPVSAVFSWQDGAIETTTMDEVMADMHEWLDTFEKDGKFGIFTGAR</sequence>
<keyword evidence="2" id="KW-1185">Reference proteome</keyword>
<gene>
    <name evidence="1" type="ORF">M406DRAFT_340397</name>
</gene>
<evidence type="ECO:0008006" key="3">
    <source>
        <dbReference type="Google" id="ProtNLM"/>
    </source>
</evidence>
<dbReference type="PANTHER" id="PTHR28037">
    <property type="entry name" value="ALCOHOL O-ACETYLTRANSFERASE 1-RELATED"/>
    <property type="match status" value="1"/>
</dbReference>
<protein>
    <recommendedName>
        <fullName evidence="3">Alcohol acetyltransferase</fullName>
    </recommendedName>
</protein>
<dbReference type="Pfam" id="PF07247">
    <property type="entry name" value="AATase"/>
    <property type="match status" value="2"/>
</dbReference>
<dbReference type="Gene3D" id="3.30.559.10">
    <property type="entry name" value="Chloramphenicol acetyltransferase-like domain"/>
    <property type="match status" value="1"/>
</dbReference>
<evidence type="ECO:0000313" key="2">
    <source>
        <dbReference type="Proteomes" id="UP000803844"/>
    </source>
</evidence>
<dbReference type="InterPro" id="IPR023213">
    <property type="entry name" value="CAT-like_dom_sf"/>
</dbReference>